<protein>
    <submittedName>
        <fullName evidence="2">NUDIX domain-containing protein</fullName>
    </submittedName>
</protein>
<feature type="domain" description="Nudix hydrolase" evidence="1">
    <location>
        <begin position="9"/>
        <end position="141"/>
    </location>
</feature>
<dbReference type="InterPro" id="IPR015797">
    <property type="entry name" value="NUDIX_hydrolase-like_dom_sf"/>
</dbReference>
<dbReference type="PANTHER" id="PTHR43736">
    <property type="entry name" value="ADP-RIBOSE PYROPHOSPHATASE"/>
    <property type="match status" value="1"/>
</dbReference>
<dbReference type="Gene3D" id="1.10.10.10">
    <property type="entry name" value="Winged helix-like DNA-binding domain superfamily/Winged helix DNA-binding domain"/>
    <property type="match status" value="1"/>
</dbReference>
<evidence type="ECO:0000259" key="1">
    <source>
        <dbReference type="PROSITE" id="PS51462"/>
    </source>
</evidence>
<organism evidence="2 3">
    <name type="scientific">Pontibacter silvestris</name>
    <dbReference type="NCBI Taxonomy" id="2305183"/>
    <lineage>
        <taxon>Bacteria</taxon>
        <taxon>Pseudomonadati</taxon>
        <taxon>Bacteroidota</taxon>
        <taxon>Cytophagia</taxon>
        <taxon>Cytophagales</taxon>
        <taxon>Hymenobacteraceae</taxon>
        <taxon>Pontibacter</taxon>
    </lineage>
</organism>
<dbReference type="PANTHER" id="PTHR43736:SF4">
    <property type="entry name" value="SLR1690 PROTEIN"/>
    <property type="match status" value="1"/>
</dbReference>
<reference evidence="3" key="1">
    <citation type="journal article" date="2019" name="Int. J. Syst. Evol. Microbiol.">
        <title>The Global Catalogue of Microorganisms (GCM) 10K type strain sequencing project: providing services to taxonomists for standard genome sequencing and annotation.</title>
        <authorList>
            <consortium name="The Broad Institute Genomics Platform"/>
            <consortium name="The Broad Institute Genome Sequencing Center for Infectious Disease"/>
            <person name="Wu L."/>
            <person name="Ma J."/>
        </authorList>
    </citation>
    <scope>NUCLEOTIDE SEQUENCE [LARGE SCALE GENOMIC DNA]</scope>
    <source>
        <strain evidence="3">JCM 16545</strain>
    </source>
</reference>
<evidence type="ECO:0000313" key="3">
    <source>
        <dbReference type="Proteomes" id="UP001597369"/>
    </source>
</evidence>
<dbReference type="EMBL" id="JBHUHV010000058">
    <property type="protein sequence ID" value="MFD2069111.1"/>
    <property type="molecule type" value="Genomic_DNA"/>
</dbReference>
<dbReference type="Gene3D" id="3.90.79.10">
    <property type="entry name" value="Nucleoside Triphosphate Pyrophosphohydrolase"/>
    <property type="match status" value="1"/>
</dbReference>
<dbReference type="PROSITE" id="PS51462">
    <property type="entry name" value="NUDIX"/>
    <property type="match status" value="1"/>
</dbReference>
<accession>A0ABW4X4M5</accession>
<dbReference type="InterPro" id="IPR054105">
    <property type="entry name" value="WHD_NrtR"/>
</dbReference>
<dbReference type="Proteomes" id="UP001597369">
    <property type="component" value="Unassembled WGS sequence"/>
</dbReference>
<dbReference type="SUPFAM" id="SSF46785">
    <property type="entry name" value="Winged helix' DNA-binding domain"/>
    <property type="match status" value="1"/>
</dbReference>
<dbReference type="InterPro" id="IPR036388">
    <property type="entry name" value="WH-like_DNA-bd_sf"/>
</dbReference>
<sequence length="241" mass="28173">MLKYSGQTRILVAVDCVIFGFDGENYKLLLIQRGFAPEKKRWSLMGGFLQPEERLEEAANRILKQLTGLENVYMEQLHVFSDPQRDPVERTVAVTYFALIDIQKYEKQLSKEFHAEWFPVKEMPELIFDHEKMVETAKHRLRYKAALHPVLFELLPDKFTLPQLQALYEGLYDTTFDKRNFSRKLLSTGLLVKQTDKDKESSKKGAFYFKVNKQKYEDDFQAILNLIPKPDKLSNSAVILN</sequence>
<gene>
    <name evidence="2" type="ORF">ACFSKU_19655</name>
</gene>
<dbReference type="SUPFAM" id="SSF55811">
    <property type="entry name" value="Nudix"/>
    <property type="match status" value="1"/>
</dbReference>
<keyword evidence="3" id="KW-1185">Reference proteome</keyword>
<dbReference type="InterPro" id="IPR036390">
    <property type="entry name" value="WH_DNA-bd_sf"/>
</dbReference>
<comment type="caution">
    <text evidence="2">The sequence shown here is derived from an EMBL/GenBank/DDBJ whole genome shotgun (WGS) entry which is preliminary data.</text>
</comment>
<dbReference type="CDD" id="cd18873">
    <property type="entry name" value="NUDIX_NadM_like"/>
    <property type="match status" value="1"/>
</dbReference>
<dbReference type="Pfam" id="PF00293">
    <property type="entry name" value="NUDIX"/>
    <property type="match status" value="1"/>
</dbReference>
<name>A0ABW4X4M5_9BACT</name>
<dbReference type="InterPro" id="IPR000086">
    <property type="entry name" value="NUDIX_hydrolase_dom"/>
</dbReference>
<proteinExistence type="predicted"/>
<evidence type="ECO:0000313" key="2">
    <source>
        <dbReference type="EMBL" id="MFD2069111.1"/>
    </source>
</evidence>
<dbReference type="Pfam" id="PF21906">
    <property type="entry name" value="WHD_NrtR"/>
    <property type="match status" value="1"/>
</dbReference>
<dbReference type="RefSeq" id="WP_229957369.1">
    <property type="nucleotide sequence ID" value="NZ_JAJJWI010000001.1"/>
</dbReference>